<evidence type="ECO:0000313" key="3">
    <source>
        <dbReference type="Proteomes" id="UP001147747"/>
    </source>
</evidence>
<reference evidence="2" key="1">
    <citation type="submission" date="2022-12" db="EMBL/GenBank/DDBJ databases">
        <authorList>
            <person name="Petersen C."/>
        </authorList>
    </citation>
    <scope>NUCLEOTIDE SEQUENCE</scope>
    <source>
        <strain evidence="2">IBT 29677</strain>
    </source>
</reference>
<feature type="transmembrane region" description="Helical" evidence="1">
    <location>
        <begin position="45"/>
        <end position="66"/>
    </location>
</feature>
<accession>A0A9W9SE54</accession>
<dbReference type="EMBL" id="JAPZBU010000012">
    <property type="protein sequence ID" value="KAJ5376957.1"/>
    <property type="molecule type" value="Genomic_DNA"/>
</dbReference>
<keyword evidence="1" id="KW-1133">Transmembrane helix</keyword>
<keyword evidence="1" id="KW-0472">Membrane</keyword>
<name>A0A9W9SE54_9EURO</name>
<keyword evidence="1" id="KW-0812">Transmembrane</keyword>
<protein>
    <submittedName>
        <fullName evidence="2">Uncharacterized protein</fullName>
    </submittedName>
</protein>
<organism evidence="2 3">
    <name type="scientific">Penicillium cosmopolitanum</name>
    <dbReference type="NCBI Taxonomy" id="1131564"/>
    <lineage>
        <taxon>Eukaryota</taxon>
        <taxon>Fungi</taxon>
        <taxon>Dikarya</taxon>
        <taxon>Ascomycota</taxon>
        <taxon>Pezizomycotina</taxon>
        <taxon>Eurotiomycetes</taxon>
        <taxon>Eurotiomycetidae</taxon>
        <taxon>Eurotiales</taxon>
        <taxon>Aspergillaceae</taxon>
        <taxon>Penicillium</taxon>
    </lineage>
</organism>
<dbReference type="AlphaFoldDB" id="A0A9W9SE54"/>
<dbReference type="OrthoDB" id="3883941at2759"/>
<dbReference type="SUPFAM" id="SSF69989">
    <property type="entry name" value="C-terminal domain of PLC-beta"/>
    <property type="match status" value="1"/>
</dbReference>
<evidence type="ECO:0000256" key="1">
    <source>
        <dbReference type="SAM" id="Phobius"/>
    </source>
</evidence>
<comment type="caution">
    <text evidence="2">The sequence shown here is derived from an EMBL/GenBank/DDBJ whole genome shotgun (WGS) entry which is preliminary data.</text>
</comment>
<gene>
    <name evidence="2" type="ORF">N7509_013843</name>
</gene>
<dbReference type="Proteomes" id="UP001147747">
    <property type="component" value="Unassembled WGS sequence"/>
</dbReference>
<reference evidence="2" key="2">
    <citation type="journal article" date="2023" name="IMA Fungus">
        <title>Comparative genomic study of the Penicillium genus elucidates a diverse pangenome and 15 lateral gene transfer events.</title>
        <authorList>
            <person name="Petersen C."/>
            <person name="Sorensen T."/>
            <person name="Nielsen M.R."/>
            <person name="Sondergaard T.E."/>
            <person name="Sorensen J.L."/>
            <person name="Fitzpatrick D.A."/>
            <person name="Frisvad J.C."/>
            <person name="Nielsen K.L."/>
        </authorList>
    </citation>
    <scope>NUCLEOTIDE SEQUENCE</scope>
    <source>
        <strain evidence="2">IBT 29677</strain>
    </source>
</reference>
<evidence type="ECO:0000313" key="2">
    <source>
        <dbReference type="EMBL" id="KAJ5376957.1"/>
    </source>
</evidence>
<keyword evidence="3" id="KW-1185">Reference proteome</keyword>
<dbReference type="RefSeq" id="XP_056481987.1">
    <property type="nucleotide sequence ID" value="XM_056638480.1"/>
</dbReference>
<sequence length="403" mass="45230">MLEHSTRRAMRVVGRPVRFQPRTRVLNRRFQSTNSGSAPSGGNSALVGGIAGGAFAFTAGYAWYYFSGAKTLIDSNTQAKQYIQQAKQKFSEAAPEPNEAYSWLKKTVNRYAVFIPGAREYVDTAFKDLETIRDKHGKEFDEVVKDAYNELKDLSNDNGFNTDTAFQAFYILQKHMNRLLDLAGDAGEEILNNHPQVKEKVGGSIDQLKEMGESYGPQAKEEVNKIWSQISDIMKRGASLDTAAEIKKLIDEKREKLQKLGEEAWQKGLDESRKYLEKNDKLKKLVDENAETLKKGNFQDLWGLLKESASSGKTEDVENFIKEKVDQAKQGGGGIDKMEKWLKAVPGGSNILQQLQTLQNAADKKGNEAEGVLKETFEEIQDVLKKRKEQVEKITKEANSESS</sequence>
<dbReference type="GeneID" id="81377460"/>
<proteinExistence type="predicted"/>